<accession>A0A1H2RHB5</accession>
<dbReference type="Pfam" id="PF14345">
    <property type="entry name" value="GDYXXLXY"/>
    <property type="match status" value="1"/>
</dbReference>
<dbReference type="OrthoDB" id="4868247at2"/>
<keyword evidence="2" id="KW-1185">Reference proteome</keyword>
<organism evidence="1 2">
    <name type="scientific">Lutibacter oricola</name>
    <dbReference type="NCBI Taxonomy" id="762486"/>
    <lineage>
        <taxon>Bacteria</taxon>
        <taxon>Pseudomonadati</taxon>
        <taxon>Bacteroidota</taxon>
        <taxon>Flavobacteriia</taxon>
        <taxon>Flavobacteriales</taxon>
        <taxon>Flavobacteriaceae</taxon>
        <taxon>Lutibacter</taxon>
    </lineage>
</organism>
<gene>
    <name evidence="1" type="ORF">SAMN05444411_101243</name>
</gene>
<dbReference type="AlphaFoldDB" id="A0A1H2RHB5"/>
<reference evidence="1 2" key="1">
    <citation type="submission" date="2016-10" db="EMBL/GenBank/DDBJ databases">
        <authorList>
            <person name="de Groot N.N."/>
        </authorList>
    </citation>
    <scope>NUCLEOTIDE SEQUENCE [LARGE SCALE GENOMIC DNA]</scope>
    <source>
        <strain evidence="1 2">DSM 24956</strain>
    </source>
</reference>
<proteinExistence type="predicted"/>
<dbReference type="InterPro" id="IPR025833">
    <property type="entry name" value="GDYXXLXY"/>
</dbReference>
<protein>
    <submittedName>
        <fullName evidence="1">Uncharacterized membrane-anchored protein</fullName>
    </submittedName>
</protein>
<dbReference type="EMBL" id="FNNJ01000001">
    <property type="protein sequence ID" value="SDW18846.1"/>
    <property type="molecule type" value="Genomic_DNA"/>
</dbReference>
<dbReference type="Proteomes" id="UP000199595">
    <property type="component" value="Unassembled WGS sequence"/>
</dbReference>
<dbReference type="RefSeq" id="WP_090118886.1">
    <property type="nucleotide sequence ID" value="NZ_FNNJ01000001.1"/>
</dbReference>
<evidence type="ECO:0000313" key="1">
    <source>
        <dbReference type="EMBL" id="SDW18846.1"/>
    </source>
</evidence>
<sequence>MKSKIIIFSLFLIVAVAQLFVPFKMISNQEDVLKTGVAFKFKTEPLDPSDPFRGKYIRLNFEEDKFSIQNKDNWTRNEEVYVVVKNDENGFASIKNIVKEKPLNTTNFITAKVKYIHSYKENKNITIEYPFERFYMDEFKAKPAEDAHQESFKKENNTTYALVYLKNGESVLSDVLINNESIKDIVSKRKMTK</sequence>
<name>A0A1H2RHB5_9FLAO</name>
<evidence type="ECO:0000313" key="2">
    <source>
        <dbReference type="Proteomes" id="UP000199595"/>
    </source>
</evidence>
<dbReference type="STRING" id="762486.SAMN05444411_101243"/>